<evidence type="ECO:0000259" key="9">
    <source>
        <dbReference type="PROSITE" id="PS51352"/>
    </source>
</evidence>
<keyword evidence="5" id="KW-0676">Redox-active center</keyword>
<dbReference type="PROSITE" id="PS00194">
    <property type="entry name" value="THIOREDOXIN_1"/>
    <property type="match status" value="1"/>
</dbReference>
<dbReference type="PANTHER" id="PTHR45663">
    <property type="entry name" value="GEO12009P1"/>
    <property type="match status" value="1"/>
</dbReference>
<dbReference type="InterPro" id="IPR005746">
    <property type="entry name" value="Thioredoxin"/>
</dbReference>
<feature type="chain" id="PRO_5016656721" description="Thioredoxin" evidence="8">
    <location>
        <begin position="21"/>
        <end position="173"/>
    </location>
</feature>
<keyword evidence="3" id="KW-0249">Electron transport</keyword>
<evidence type="ECO:0000256" key="6">
    <source>
        <dbReference type="NCBIfam" id="TIGR01068"/>
    </source>
</evidence>
<keyword evidence="2" id="KW-0813">Transport</keyword>
<reference evidence="10 11" key="1">
    <citation type="submission" date="2018-06" db="EMBL/GenBank/DDBJ databases">
        <authorList>
            <consortium name="Pathogen Informatics"/>
            <person name="Doyle S."/>
        </authorList>
    </citation>
    <scope>NUCLEOTIDE SEQUENCE [LARGE SCALE GENOMIC DNA]</scope>
    <source>
        <strain evidence="10 11">NCTC13067</strain>
    </source>
</reference>
<evidence type="ECO:0000313" key="10">
    <source>
        <dbReference type="EMBL" id="SUB87312.1"/>
    </source>
</evidence>
<dbReference type="SUPFAM" id="SSF52833">
    <property type="entry name" value="Thioredoxin-like"/>
    <property type="match status" value="1"/>
</dbReference>
<comment type="similarity">
    <text evidence="1">Belongs to the thioredoxin family.</text>
</comment>
<proteinExistence type="inferred from homology"/>
<dbReference type="PROSITE" id="PS51352">
    <property type="entry name" value="THIOREDOXIN_2"/>
    <property type="match status" value="1"/>
</dbReference>
<dbReference type="NCBIfam" id="TIGR01068">
    <property type="entry name" value="thioredoxin"/>
    <property type="match status" value="1"/>
</dbReference>
<dbReference type="Gene3D" id="3.40.30.10">
    <property type="entry name" value="Glutaredoxin"/>
    <property type="match status" value="1"/>
</dbReference>
<dbReference type="GO" id="GO:0005829">
    <property type="term" value="C:cytosol"/>
    <property type="evidence" value="ECO:0007669"/>
    <property type="project" value="TreeGrafter"/>
</dbReference>
<dbReference type="InterPro" id="IPR017937">
    <property type="entry name" value="Thioredoxin_CS"/>
</dbReference>
<dbReference type="PRINTS" id="PR00421">
    <property type="entry name" value="THIOREDOXIN"/>
</dbReference>
<feature type="region of interest" description="Disordered" evidence="7">
    <location>
        <begin position="25"/>
        <end position="55"/>
    </location>
</feature>
<name>A0A379E4T0_9BACT</name>
<dbReference type="Proteomes" id="UP000255469">
    <property type="component" value="Unassembled WGS sequence"/>
</dbReference>
<evidence type="ECO:0000256" key="1">
    <source>
        <dbReference type="ARBA" id="ARBA00008987"/>
    </source>
</evidence>
<accession>A0A379E4T0</accession>
<feature type="signal peptide" evidence="8">
    <location>
        <begin position="1"/>
        <end position="20"/>
    </location>
</feature>
<dbReference type="CDD" id="cd02947">
    <property type="entry name" value="TRX_family"/>
    <property type="match status" value="1"/>
</dbReference>
<dbReference type="PROSITE" id="PS51257">
    <property type="entry name" value="PROKAR_LIPOPROTEIN"/>
    <property type="match status" value="1"/>
</dbReference>
<sequence>MKRTATLVTAMMAFALTACTQNNKPSGTLEKQMDSAQTKGKTEVNNQKEKKEKKMNVKEMTVETFKKQVMDFEKNPDKWSFKGDKPAIIDFYATWCGPCKATAPVLEEIAGEYSGKIDVYKVDVDKEAELAALFGIRSIPSLLFIPKTGEPTMNTGAMNKPQFEQAIKSVLLK</sequence>
<feature type="compositionally biased region" description="Basic and acidic residues" evidence="7">
    <location>
        <begin position="40"/>
        <end position="55"/>
    </location>
</feature>
<keyword evidence="8" id="KW-0732">Signal</keyword>
<dbReference type="PANTHER" id="PTHR45663:SF11">
    <property type="entry name" value="GEO12009P1"/>
    <property type="match status" value="1"/>
</dbReference>
<feature type="domain" description="Thioredoxin" evidence="9">
    <location>
        <begin position="63"/>
        <end position="172"/>
    </location>
</feature>
<dbReference type="InterPro" id="IPR036249">
    <property type="entry name" value="Thioredoxin-like_sf"/>
</dbReference>
<evidence type="ECO:0000256" key="4">
    <source>
        <dbReference type="ARBA" id="ARBA00023157"/>
    </source>
</evidence>
<evidence type="ECO:0000256" key="8">
    <source>
        <dbReference type="SAM" id="SignalP"/>
    </source>
</evidence>
<protein>
    <recommendedName>
        <fullName evidence="6">Thioredoxin</fullName>
    </recommendedName>
</protein>
<keyword evidence="4" id="KW-1015">Disulfide bond</keyword>
<dbReference type="AlphaFoldDB" id="A0A379E4T0"/>
<gene>
    <name evidence="10" type="primary">trxA_1</name>
    <name evidence="10" type="ORF">NCTC13067_00978</name>
</gene>
<dbReference type="GO" id="GO:0045454">
    <property type="term" value="P:cell redox homeostasis"/>
    <property type="evidence" value="ECO:0007669"/>
    <property type="project" value="TreeGrafter"/>
</dbReference>
<dbReference type="FunFam" id="3.40.30.10:FF:000229">
    <property type="entry name" value="Thioredoxin (TRX)"/>
    <property type="match status" value="1"/>
</dbReference>
<dbReference type="RefSeq" id="WP_025067422.1">
    <property type="nucleotide sequence ID" value="NZ_CAJPSO010000006.1"/>
</dbReference>
<dbReference type="InterPro" id="IPR013766">
    <property type="entry name" value="Thioredoxin_domain"/>
</dbReference>
<evidence type="ECO:0000256" key="5">
    <source>
        <dbReference type="ARBA" id="ARBA00023284"/>
    </source>
</evidence>
<dbReference type="EMBL" id="UGTM01000001">
    <property type="protein sequence ID" value="SUB87312.1"/>
    <property type="molecule type" value="Genomic_DNA"/>
</dbReference>
<evidence type="ECO:0000313" key="11">
    <source>
        <dbReference type="Proteomes" id="UP000255469"/>
    </source>
</evidence>
<organism evidence="10 11">
    <name type="scientific">Prevotella denticola</name>
    <dbReference type="NCBI Taxonomy" id="28129"/>
    <lineage>
        <taxon>Bacteria</taxon>
        <taxon>Pseudomonadati</taxon>
        <taxon>Bacteroidota</taxon>
        <taxon>Bacteroidia</taxon>
        <taxon>Bacteroidales</taxon>
        <taxon>Prevotellaceae</taxon>
        <taxon>Prevotella</taxon>
    </lineage>
</organism>
<dbReference type="Pfam" id="PF00085">
    <property type="entry name" value="Thioredoxin"/>
    <property type="match status" value="1"/>
</dbReference>
<evidence type="ECO:0000256" key="2">
    <source>
        <dbReference type="ARBA" id="ARBA00022448"/>
    </source>
</evidence>
<dbReference type="GO" id="GO:0015035">
    <property type="term" value="F:protein-disulfide reductase activity"/>
    <property type="evidence" value="ECO:0007669"/>
    <property type="project" value="UniProtKB-UniRule"/>
</dbReference>
<evidence type="ECO:0000256" key="7">
    <source>
        <dbReference type="SAM" id="MobiDB-lite"/>
    </source>
</evidence>
<evidence type="ECO:0000256" key="3">
    <source>
        <dbReference type="ARBA" id="ARBA00022982"/>
    </source>
</evidence>